<reference evidence="1 2" key="1">
    <citation type="submission" date="2014-04" db="EMBL/GenBank/DDBJ databases">
        <authorList>
            <consortium name="DOE Joint Genome Institute"/>
            <person name="Kuo A."/>
            <person name="Gay G."/>
            <person name="Dore J."/>
            <person name="Kohler A."/>
            <person name="Nagy L.G."/>
            <person name="Floudas D."/>
            <person name="Copeland A."/>
            <person name="Barry K.W."/>
            <person name="Cichocki N."/>
            <person name="Veneault-Fourrey C."/>
            <person name="LaButti K."/>
            <person name="Lindquist E.A."/>
            <person name="Lipzen A."/>
            <person name="Lundell T."/>
            <person name="Morin E."/>
            <person name="Murat C."/>
            <person name="Sun H."/>
            <person name="Tunlid A."/>
            <person name="Henrissat B."/>
            <person name="Grigoriev I.V."/>
            <person name="Hibbett D.S."/>
            <person name="Martin F."/>
            <person name="Nordberg H.P."/>
            <person name="Cantor M.N."/>
            <person name="Hua S.X."/>
        </authorList>
    </citation>
    <scope>NUCLEOTIDE SEQUENCE [LARGE SCALE GENOMIC DNA]</scope>
    <source>
        <strain evidence="2">h7</strain>
    </source>
</reference>
<organism evidence="1 2">
    <name type="scientific">Hebeloma cylindrosporum</name>
    <dbReference type="NCBI Taxonomy" id="76867"/>
    <lineage>
        <taxon>Eukaryota</taxon>
        <taxon>Fungi</taxon>
        <taxon>Dikarya</taxon>
        <taxon>Basidiomycota</taxon>
        <taxon>Agaricomycotina</taxon>
        <taxon>Agaricomycetes</taxon>
        <taxon>Agaricomycetidae</taxon>
        <taxon>Agaricales</taxon>
        <taxon>Agaricineae</taxon>
        <taxon>Hymenogastraceae</taxon>
        <taxon>Hebeloma</taxon>
    </lineage>
</organism>
<dbReference type="AlphaFoldDB" id="A0A0C3BU17"/>
<sequence>MDLSMRLPSSDNLLIVSRRYTAWPFPTLWASRKGTIPEFLTTITAAIRRDAFHSTDVHLYTGTLVYAAIDVGQGQEKIAKRTCMAPVVFSYETQA</sequence>
<dbReference type="EMBL" id="KN831848">
    <property type="protein sequence ID" value="KIM34866.1"/>
    <property type="molecule type" value="Genomic_DNA"/>
</dbReference>
<accession>A0A0C3BU17</accession>
<keyword evidence="2" id="KW-1185">Reference proteome</keyword>
<evidence type="ECO:0000313" key="1">
    <source>
        <dbReference type="EMBL" id="KIM34866.1"/>
    </source>
</evidence>
<dbReference type="Proteomes" id="UP000053424">
    <property type="component" value="Unassembled WGS sequence"/>
</dbReference>
<protein>
    <submittedName>
        <fullName evidence="1">Uncharacterized protein</fullName>
    </submittedName>
</protein>
<proteinExistence type="predicted"/>
<reference evidence="2" key="2">
    <citation type="submission" date="2015-01" db="EMBL/GenBank/DDBJ databases">
        <title>Evolutionary Origins and Diversification of the Mycorrhizal Mutualists.</title>
        <authorList>
            <consortium name="DOE Joint Genome Institute"/>
            <consortium name="Mycorrhizal Genomics Consortium"/>
            <person name="Kohler A."/>
            <person name="Kuo A."/>
            <person name="Nagy L.G."/>
            <person name="Floudas D."/>
            <person name="Copeland A."/>
            <person name="Barry K.W."/>
            <person name="Cichocki N."/>
            <person name="Veneault-Fourrey C."/>
            <person name="LaButti K."/>
            <person name="Lindquist E.A."/>
            <person name="Lipzen A."/>
            <person name="Lundell T."/>
            <person name="Morin E."/>
            <person name="Murat C."/>
            <person name="Riley R."/>
            <person name="Ohm R."/>
            <person name="Sun H."/>
            <person name="Tunlid A."/>
            <person name="Henrissat B."/>
            <person name="Grigoriev I.V."/>
            <person name="Hibbett D.S."/>
            <person name="Martin F."/>
        </authorList>
    </citation>
    <scope>NUCLEOTIDE SEQUENCE [LARGE SCALE GENOMIC DNA]</scope>
    <source>
        <strain evidence="2">h7</strain>
    </source>
</reference>
<name>A0A0C3BU17_HEBCY</name>
<dbReference type="HOGENOM" id="CLU_2373044_0_0_1"/>
<gene>
    <name evidence="1" type="ORF">M413DRAFT_390867</name>
</gene>
<evidence type="ECO:0000313" key="2">
    <source>
        <dbReference type="Proteomes" id="UP000053424"/>
    </source>
</evidence>